<evidence type="ECO:0000259" key="9">
    <source>
        <dbReference type="PROSITE" id="PS50157"/>
    </source>
</evidence>
<dbReference type="PROSITE" id="PS50157">
    <property type="entry name" value="ZINC_FINGER_C2H2_2"/>
    <property type="match status" value="3"/>
</dbReference>
<keyword evidence="4 8" id="KW-0863">Zinc-finger</keyword>
<evidence type="ECO:0000313" key="10">
    <source>
        <dbReference type="EMBL" id="OWF43297.1"/>
    </source>
</evidence>
<evidence type="ECO:0000256" key="8">
    <source>
        <dbReference type="PROSITE-ProRule" id="PRU00042"/>
    </source>
</evidence>
<comment type="subcellular location">
    <subcellularLocation>
        <location evidence="1">Nucleus</location>
    </subcellularLocation>
</comment>
<dbReference type="Gene3D" id="3.30.160.60">
    <property type="entry name" value="Classic Zinc Finger"/>
    <property type="match status" value="3"/>
</dbReference>
<dbReference type="GO" id="GO:0000978">
    <property type="term" value="F:RNA polymerase II cis-regulatory region sequence-specific DNA binding"/>
    <property type="evidence" value="ECO:0007669"/>
    <property type="project" value="TreeGrafter"/>
</dbReference>
<proteinExistence type="predicted"/>
<keyword evidence="2" id="KW-0479">Metal-binding</keyword>
<keyword evidence="11" id="KW-1185">Reference proteome</keyword>
<dbReference type="GO" id="GO:0005634">
    <property type="term" value="C:nucleus"/>
    <property type="evidence" value="ECO:0007669"/>
    <property type="project" value="UniProtKB-SubCell"/>
</dbReference>
<dbReference type="Proteomes" id="UP000242188">
    <property type="component" value="Unassembled WGS sequence"/>
</dbReference>
<keyword evidence="6" id="KW-0238">DNA-binding</keyword>
<dbReference type="PANTHER" id="PTHR24404:SF114">
    <property type="entry name" value="KLUMPFUSS, ISOFORM B-RELATED"/>
    <property type="match status" value="1"/>
</dbReference>
<dbReference type="InterPro" id="IPR036236">
    <property type="entry name" value="Znf_C2H2_sf"/>
</dbReference>
<dbReference type="PANTHER" id="PTHR24404">
    <property type="entry name" value="ZINC FINGER PROTEIN"/>
    <property type="match status" value="1"/>
</dbReference>
<gene>
    <name evidence="10" type="ORF">KP79_PYT18752</name>
</gene>
<dbReference type="OrthoDB" id="6141044at2759"/>
<accession>A0A210Q3I0</accession>
<keyword evidence="5" id="KW-0862">Zinc</keyword>
<keyword evidence="3" id="KW-0677">Repeat</keyword>
<feature type="domain" description="C2H2-type" evidence="9">
    <location>
        <begin position="83"/>
        <end position="111"/>
    </location>
</feature>
<dbReference type="FunFam" id="3.30.160.60:FF:000710">
    <property type="entry name" value="Zinc finger protein 768"/>
    <property type="match status" value="1"/>
</dbReference>
<evidence type="ECO:0000256" key="5">
    <source>
        <dbReference type="ARBA" id="ARBA00022833"/>
    </source>
</evidence>
<dbReference type="SUPFAM" id="SSF57667">
    <property type="entry name" value="beta-beta-alpha zinc fingers"/>
    <property type="match status" value="1"/>
</dbReference>
<evidence type="ECO:0000256" key="1">
    <source>
        <dbReference type="ARBA" id="ARBA00004123"/>
    </source>
</evidence>
<feature type="domain" description="C2H2-type" evidence="9">
    <location>
        <begin position="113"/>
        <end position="140"/>
    </location>
</feature>
<dbReference type="InterPro" id="IPR050589">
    <property type="entry name" value="Ikaros_C2H2-ZF"/>
</dbReference>
<evidence type="ECO:0000256" key="3">
    <source>
        <dbReference type="ARBA" id="ARBA00022737"/>
    </source>
</evidence>
<dbReference type="AlphaFoldDB" id="A0A210Q3I0"/>
<dbReference type="PROSITE" id="PS00028">
    <property type="entry name" value="ZINC_FINGER_C2H2_1"/>
    <property type="match status" value="2"/>
</dbReference>
<evidence type="ECO:0000256" key="7">
    <source>
        <dbReference type="ARBA" id="ARBA00023242"/>
    </source>
</evidence>
<evidence type="ECO:0000256" key="2">
    <source>
        <dbReference type="ARBA" id="ARBA00022723"/>
    </source>
</evidence>
<evidence type="ECO:0000256" key="4">
    <source>
        <dbReference type="ARBA" id="ARBA00022771"/>
    </source>
</evidence>
<sequence length="166" mass="18925">MDLGTYVDNFYENNSTASLMTQAAGFQPQFIQGHGNARSLEGQNDTLSRIQDDIPCGLCLMNCPSKEEFRDHVLSFHGDQYTHLCYECGKLFKSYQGYKKHEKLFHRGGVDCKSCEICGRQCPDESSLKKHRMMHTGDRPFSCDKCGRTYKHRSNLKDHSCVGLQV</sequence>
<protein>
    <submittedName>
        <fullName evidence="10">Zinc finger protein 165</fullName>
    </submittedName>
</protein>
<evidence type="ECO:0000313" key="11">
    <source>
        <dbReference type="Proteomes" id="UP000242188"/>
    </source>
</evidence>
<dbReference type="GO" id="GO:0003700">
    <property type="term" value="F:DNA-binding transcription factor activity"/>
    <property type="evidence" value="ECO:0007669"/>
    <property type="project" value="TreeGrafter"/>
</dbReference>
<dbReference type="Pfam" id="PF00096">
    <property type="entry name" value="zf-C2H2"/>
    <property type="match status" value="2"/>
</dbReference>
<evidence type="ECO:0000256" key="6">
    <source>
        <dbReference type="ARBA" id="ARBA00023125"/>
    </source>
</evidence>
<keyword evidence="7" id="KW-0539">Nucleus</keyword>
<comment type="caution">
    <text evidence="10">The sequence shown here is derived from an EMBL/GenBank/DDBJ whole genome shotgun (WGS) entry which is preliminary data.</text>
</comment>
<dbReference type="GO" id="GO:0008270">
    <property type="term" value="F:zinc ion binding"/>
    <property type="evidence" value="ECO:0007669"/>
    <property type="project" value="UniProtKB-KW"/>
</dbReference>
<dbReference type="EMBL" id="NEDP02005138">
    <property type="protein sequence ID" value="OWF43297.1"/>
    <property type="molecule type" value="Genomic_DNA"/>
</dbReference>
<feature type="domain" description="C2H2-type" evidence="9">
    <location>
        <begin position="141"/>
        <end position="159"/>
    </location>
</feature>
<dbReference type="InterPro" id="IPR013087">
    <property type="entry name" value="Znf_C2H2_type"/>
</dbReference>
<dbReference type="SMART" id="SM00355">
    <property type="entry name" value="ZnF_C2H2"/>
    <property type="match status" value="4"/>
</dbReference>
<reference evidence="10 11" key="1">
    <citation type="journal article" date="2017" name="Nat. Ecol. Evol.">
        <title>Scallop genome provides insights into evolution of bilaterian karyotype and development.</title>
        <authorList>
            <person name="Wang S."/>
            <person name="Zhang J."/>
            <person name="Jiao W."/>
            <person name="Li J."/>
            <person name="Xun X."/>
            <person name="Sun Y."/>
            <person name="Guo X."/>
            <person name="Huan P."/>
            <person name="Dong B."/>
            <person name="Zhang L."/>
            <person name="Hu X."/>
            <person name="Sun X."/>
            <person name="Wang J."/>
            <person name="Zhao C."/>
            <person name="Wang Y."/>
            <person name="Wang D."/>
            <person name="Huang X."/>
            <person name="Wang R."/>
            <person name="Lv J."/>
            <person name="Li Y."/>
            <person name="Zhang Z."/>
            <person name="Liu B."/>
            <person name="Lu W."/>
            <person name="Hui Y."/>
            <person name="Liang J."/>
            <person name="Zhou Z."/>
            <person name="Hou R."/>
            <person name="Li X."/>
            <person name="Liu Y."/>
            <person name="Li H."/>
            <person name="Ning X."/>
            <person name="Lin Y."/>
            <person name="Zhao L."/>
            <person name="Xing Q."/>
            <person name="Dou J."/>
            <person name="Li Y."/>
            <person name="Mao J."/>
            <person name="Guo H."/>
            <person name="Dou H."/>
            <person name="Li T."/>
            <person name="Mu C."/>
            <person name="Jiang W."/>
            <person name="Fu Q."/>
            <person name="Fu X."/>
            <person name="Miao Y."/>
            <person name="Liu J."/>
            <person name="Yu Q."/>
            <person name="Li R."/>
            <person name="Liao H."/>
            <person name="Li X."/>
            <person name="Kong Y."/>
            <person name="Jiang Z."/>
            <person name="Chourrout D."/>
            <person name="Li R."/>
            <person name="Bao Z."/>
        </authorList>
    </citation>
    <scope>NUCLEOTIDE SEQUENCE [LARGE SCALE GENOMIC DNA]</scope>
    <source>
        <strain evidence="10 11">PY_sf001</strain>
    </source>
</reference>
<dbReference type="GO" id="GO:0006357">
    <property type="term" value="P:regulation of transcription by RNA polymerase II"/>
    <property type="evidence" value="ECO:0007669"/>
    <property type="project" value="TreeGrafter"/>
</dbReference>
<name>A0A210Q3I0_MIZYE</name>
<organism evidence="10 11">
    <name type="scientific">Mizuhopecten yessoensis</name>
    <name type="common">Japanese scallop</name>
    <name type="synonym">Patinopecten yessoensis</name>
    <dbReference type="NCBI Taxonomy" id="6573"/>
    <lineage>
        <taxon>Eukaryota</taxon>
        <taxon>Metazoa</taxon>
        <taxon>Spiralia</taxon>
        <taxon>Lophotrochozoa</taxon>
        <taxon>Mollusca</taxon>
        <taxon>Bivalvia</taxon>
        <taxon>Autobranchia</taxon>
        <taxon>Pteriomorphia</taxon>
        <taxon>Pectinida</taxon>
        <taxon>Pectinoidea</taxon>
        <taxon>Pectinidae</taxon>
        <taxon>Mizuhopecten</taxon>
    </lineage>
</organism>